<reference evidence="3" key="3">
    <citation type="submission" date="2025-09" db="UniProtKB">
        <authorList>
            <consortium name="Ensembl"/>
        </authorList>
    </citation>
    <scope>IDENTIFICATION</scope>
</reference>
<feature type="signal peptide" evidence="1">
    <location>
        <begin position="1"/>
        <end position="23"/>
    </location>
</feature>
<evidence type="ECO:0000256" key="1">
    <source>
        <dbReference type="SAM" id="SignalP"/>
    </source>
</evidence>
<proteinExistence type="predicted"/>
<evidence type="ECO:0000313" key="4">
    <source>
        <dbReference type="Proteomes" id="UP000005226"/>
    </source>
</evidence>
<dbReference type="InterPro" id="IPR000008">
    <property type="entry name" value="C2_dom"/>
</dbReference>
<dbReference type="InterPro" id="IPR035892">
    <property type="entry name" value="C2_domain_sf"/>
</dbReference>
<dbReference type="AlphaFoldDB" id="A0A674NPE2"/>
<feature type="chain" id="PRO_5025652448" description="C2 domain-containing protein" evidence="1">
    <location>
        <begin position="24"/>
        <end position="516"/>
    </location>
</feature>
<dbReference type="PANTHER" id="PTHR46096:SF5">
    <property type="entry name" value="PERFORIN 1.2 PRECURSOR-RELATED"/>
    <property type="match status" value="1"/>
</dbReference>
<dbReference type="GO" id="GO:0022829">
    <property type="term" value="F:wide pore channel activity"/>
    <property type="evidence" value="ECO:0007669"/>
    <property type="project" value="TreeGrafter"/>
</dbReference>
<dbReference type="Gene3D" id="2.60.40.150">
    <property type="entry name" value="C2 domain"/>
    <property type="match status" value="1"/>
</dbReference>
<evidence type="ECO:0000259" key="2">
    <source>
        <dbReference type="PROSITE" id="PS50004"/>
    </source>
</evidence>
<keyword evidence="4" id="KW-1185">Reference proteome</keyword>
<keyword evidence="1" id="KW-0732">Signal</keyword>
<dbReference type="GO" id="GO:0001771">
    <property type="term" value="P:immunological synapse formation"/>
    <property type="evidence" value="ECO:0007669"/>
    <property type="project" value="TreeGrafter"/>
</dbReference>
<evidence type="ECO:0000313" key="3">
    <source>
        <dbReference type="Ensembl" id="ENSTRUP00000075441.1"/>
    </source>
</evidence>
<dbReference type="Pfam" id="PF00168">
    <property type="entry name" value="C2"/>
    <property type="match status" value="1"/>
</dbReference>
<accession>A0A674NPE2</accession>
<dbReference type="GO" id="GO:0051607">
    <property type="term" value="P:defense response to virus"/>
    <property type="evidence" value="ECO:0007669"/>
    <property type="project" value="TreeGrafter"/>
</dbReference>
<dbReference type="SUPFAM" id="SSF49562">
    <property type="entry name" value="C2 domain (Calcium/lipid-binding domain, CaLB)"/>
    <property type="match status" value="1"/>
</dbReference>
<organism evidence="3 4">
    <name type="scientific">Takifugu rubripes</name>
    <name type="common">Japanese pufferfish</name>
    <name type="synonym">Fugu rubripes</name>
    <dbReference type="NCBI Taxonomy" id="31033"/>
    <lineage>
        <taxon>Eukaryota</taxon>
        <taxon>Metazoa</taxon>
        <taxon>Chordata</taxon>
        <taxon>Craniata</taxon>
        <taxon>Vertebrata</taxon>
        <taxon>Euteleostomi</taxon>
        <taxon>Actinopterygii</taxon>
        <taxon>Neopterygii</taxon>
        <taxon>Teleostei</taxon>
        <taxon>Neoteleostei</taxon>
        <taxon>Acanthomorphata</taxon>
        <taxon>Eupercaria</taxon>
        <taxon>Tetraodontiformes</taxon>
        <taxon>Tetradontoidea</taxon>
        <taxon>Tetraodontidae</taxon>
        <taxon>Takifugu</taxon>
    </lineage>
</organism>
<dbReference type="InterPro" id="IPR052784">
    <property type="entry name" value="Perforin-1_pore-forming"/>
</dbReference>
<reference evidence="3 4" key="1">
    <citation type="journal article" date="2011" name="Genome Biol. Evol.">
        <title>Integration of the genetic map and genome assembly of fugu facilitates insights into distinct features of genome evolution in teleosts and mammals.</title>
        <authorList>
            <person name="Kai W."/>
            <person name="Kikuchi K."/>
            <person name="Tohari S."/>
            <person name="Chew A.K."/>
            <person name="Tay A."/>
            <person name="Fujiwara A."/>
            <person name="Hosoya S."/>
            <person name="Suetake H."/>
            <person name="Naruse K."/>
            <person name="Brenner S."/>
            <person name="Suzuki Y."/>
            <person name="Venkatesh B."/>
        </authorList>
    </citation>
    <scope>NUCLEOTIDE SEQUENCE [LARGE SCALE GENOMIC DNA]</scope>
</reference>
<dbReference type="SMART" id="SM00239">
    <property type="entry name" value="C2"/>
    <property type="match status" value="1"/>
</dbReference>
<name>A0A674NPE2_TAKRU</name>
<dbReference type="PANTHER" id="PTHR46096">
    <property type="entry name" value="PERFORIN-1"/>
    <property type="match status" value="1"/>
</dbReference>
<dbReference type="GO" id="GO:0001913">
    <property type="term" value="P:T cell mediated cytotoxicity"/>
    <property type="evidence" value="ECO:0007669"/>
    <property type="project" value="TreeGrafter"/>
</dbReference>
<dbReference type="Ensembl" id="ENSTRUT00000073825.1">
    <property type="protein sequence ID" value="ENSTRUP00000075441.1"/>
    <property type="gene ID" value="ENSTRUG00000031733.1"/>
</dbReference>
<reference evidence="3" key="2">
    <citation type="submission" date="2025-08" db="UniProtKB">
        <authorList>
            <consortium name="Ensembl"/>
        </authorList>
    </citation>
    <scope>IDENTIFICATION</scope>
</reference>
<dbReference type="GO" id="GO:0016020">
    <property type="term" value="C:membrane"/>
    <property type="evidence" value="ECO:0007669"/>
    <property type="project" value="TreeGrafter"/>
</dbReference>
<sequence length="516" mass="57295">RNFHLLSLQMIMWPLFLLSCVQASPAASSLVGYIGTPTECAKAHFVPGYNLGGEGFDVVTMERKGAFVIDTETWKTAANGSCRLYRNRYMNREVQKVPCSLKVDSMLYDSAEALVNDSASSVSNNWKVAWKFLCLPEPLLVLASEEATPENQPSACRSPNKTATPSPKPLLNAEFLSVVNSLPQYSHGSAQQYPRADRHLRDALYHQSGFGGFNKGRHLHQDLRGRHQRPVNNGSQRLLVSRSLASFAASVRIKAMTEHCKAQKKKLGHSQNYRSMFNERHTEVTGGSIDGTDVLFEGQSNPSYDLHPLHMVLPAPHPAVKGLKAEVEQYIKNNAIATKCSERCQIGHRSNKRDPCACVCNSSSHIKSNCCPNGKGLATLKVFRLYAQNLYGDRWSQTDGSVEVTYGNVVKRTNIISNNDNPVWGETFEFGPITMSMANKLRFRVYDEDQYWNSDLLGECSFELHSGKQSNSCMLNHGTFFFSYTAECAPSLGGIGAKNTSHSLMTRLPQLPASNR</sequence>
<dbReference type="Proteomes" id="UP000005226">
    <property type="component" value="Chromosome 17"/>
</dbReference>
<dbReference type="GeneTree" id="ENSGT00530000063725"/>
<protein>
    <recommendedName>
        <fullName evidence="2">C2 domain-containing protein</fullName>
    </recommendedName>
</protein>
<dbReference type="PROSITE" id="PS50004">
    <property type="entry name" value="C2"/>
    <property type="match status" value="1"/>
</dbReference>
<feature type="domain" description="C2" evidence="2">
    <location>
        <begin position="362"/>
        <end position="477"/>
    </location>
</feature>